<protein>
    <submittedName>
        <fullName evidence="2">Os02g0227800 protein</fullName>
    </submittedName>
</protein>
<proteinExistence type="predicted"/>
<keyword evidence="3" id="KW-1185">Reference proteome</keyword>
<sequence>MLYHHSTSADMWDHCTGAPSSQPSCTQDRATPPAAPYRTVVASFTAGRTSSCCAGLHHRTRLSRQFGLPPSVTPLAPSGPPRRRPRLLRLTGLHCHRLRLSAPSWPPTPPIATTPARCGRLPHPRLAVRDCHASSNRRYGHHHRSRCCQRTPRRRLAVAPSPPSSRDRRHELRAAITTVSAPRCHSRRQPPFPSTSHRAVAAVQPLPPPSPQAPRRCHRHRHHEVCAVATDTVAAAPPRRYRCNLALHQIRPQGAGSAFGVTESCPLSPSSPPSSSPPPTDPLSSPSSPPPSYSTATTANRRRLITLPCRRLCPCKIRLRRPGSGRPSPSRTVPHRWRVRETKPCRRRPCGRSGGGEAEEERGGADDGGGFCLPYRP</sequence>
<dbReference type="Proteomes" id="UP000059680">
    <property type="component" value="Chromosome 2"/>
</dbReference>
<feature type="region of interest" description="Disordered" evidence="1">
    <location>
        <begin position="320"/>
        <end position="377"/>
    </location>
</feature>
<feature type="compositionally biased region" description="Basic residues" evidence="1">
    <location>
        <begin position="142"/>
        <end position="156"/>
    </location>
</feature>
<evidence type="ECO:0000256" key="1">
    <source>
        <dbReference type="SAM" id="MobiDB-lite"/>
    </source>
</evidence>
<evidence type="ECO:0000313" key="3">
    <source>
        <dbReference type="Proteomes" id="UP000059680"/>
    </source>
</evidence>
<dbReference type="PaxDb" id="39947-A0A0P0VGT1"/>
<feature type="region of interest" description="Disordered" evidence="1">
    <location>
        <begin position="256"/>
        <end position="301"/>
    </location>
</feature>
<accession>A0A0P0VGT1</accession>
<dbReference type="EMBL" id="AP014958">
    <property type="protein sequence ID" value="BAS77752.1"/>
    <property type="molecule type" value="Genomic_DNA"/>
</dbReference>
<dbReference type="AlphaFoldDB" id="A0A0P0VGT1"/>
<name>A0A0P0VGT1_ORYSJ</name>
<evidence type="ECO:0000313" key="2">
    <source>
        <dbReference type="EMBL" id="BAS77752.1"/>
    </source>
</evidence>
<reference evidence="2 3" key="2">
    <citation type="journal article" date="2013" name="Plant Cell Physiol.">
        <title>Rice Annotation Project Database (RAP-DB): an integrative and interactive database for rice genomics.</title>
        <authorList>
            <person name="Sakai H."/>
            <person name="Lee S.S."/>
            <person name="Tanaka T."/>
            <person name="Numa H."/>
            <person name="Kim J."/>
            <person name="Kawahara Y."/>
            <person name="Wakimoto H."/>
            <person name="Yang C.C."/>
            <person name="Iwamoto M."/>
            <person name="Abe T."/>
            <person name="Yamada Y."/>
            <person name="Muto A."/>
            <person name="Inokuchi H."/>
            <person name="Ikemura T."/>
            <person name="Matsumoto T."/>
            <person name="Sasaki T."/>
            <person name="Itoh T."/>
        </authorList>
    </citation>
    <scope>NUCLEOTIDE SEQUENCE [LARGE SCALE GENOMIC DNA]</scope>
    <source>
        <strain evidence="3">cv. Nipponbare</strain>
    </source>
</reference>
<dbReference type="FunCoup" id="A0A0P0VGT1">
    <property type="interactions" value="5"/>
</dbReference>
<feature type="compositionally biased region" description="Pro residues" evidence="1">
    <location>
        <begin position="269"/>
        <end position="292"/>
    </location>
</feature>
<organism evidence="2 3">
    <name type="scientific">Oryza sativa subsp. japonica</name>
    <name type="common">Rice</name>
    <dbReference type="NCBI Taxonomy" id="39947"/>
    <lineage>
        <taxon>Eukaryota</taxon>
        <taxon>Viridiplantae</taxon>
        <taxon>Streptophyta</taxon>
        <taxon>Embryophyta</taxon>
        <taxon>Tracheophyta</taxon>
        <taxon>Spermatophyta</taxon>
        <taxon>Magnoliopsida</taxon>
        <taxon>Liliopsida</taxon>
        <taxon>Poales</taxon>
        <taxon>Poaceae</taxon>
        <taxon>BOP clade</taxon>
        <taxon>Oryzoideae</taxon>
        <taxon>Oryzeae</taxon>
        <taxon>Oryzinae</taxon>
        <taxon>Oryza</taxon>
        <taxon>Oryza sativa</taxon>
    </lineage>
</organism>
<reference evidence="3" key="1">
    <citation type="journal article" date="2005" name="Nature">
        <title>The map-based sequence of the rice genome.</title>
        <authorList>
            <consortium name="International rice genome sequencing project (IRGSP)"/>
            <person name="Matsumoto T."/>
            <person name="Wu J."/>
            <person name="Kanamori H."/>
            <person name="Katayose Y."/>
            <person name="Fujisawa M."/>
            <person name="Namiki N."/>
            <person name="Mizuno H."/>
            <person name="Yamamoto K."/>
            <person name="Antonio B.A."/>
            <person name="Baba T."/>
            <person name="Sakata K."/>
            <person name="Nagamura Y."/>
            <person name="Aoki H."/>
            <person name="Arikawa K."/>
            <person name="Arita K."/>
            <person name="Bito T."/>
            <person name="Chiden Y."/>
            <person name="Fujitsuka N."/>
            <person name="Fukunaka R."/>
            <person name="Hamada M."/>
            <person name="Harada C."/>
            <person name="Hayashi A."/>
            <person name="Hijishita S."/>
            <person name="Honda M."/>
            <person name="Hosokawa S."/>
            <person name="Ichikawa Y."/>
            <person name="Idonuma A."/>
            <person name="Iijima M."/>
            <person name="Ikeda M."/>
            <person name="Ikeno M."/>
            <person name="Ito K."/>
            <person name="Ito S."/>
            <person name="Ito T."/>
            <person name="Ito Y."/>
            <person name="Ito Y."/>
            <person name="Iwabuchi A."/>
            <person name="Kamiya K."/>
            <person name="Karasawa W."/>
            <person name="Kurita K."/>
            <person name="Katagiri S."/>
            <person name="Kikuta A."/>
            <person name="Kobayashi H."/>
            <person name="Kobayashi N."/>
            <person name="Machita K."/>
            <person name="Maehara T."/>
            <person name="Masukawa M."/>
            <person name="Mizubayashi T."/>
            <person name="Mukai Y."/>
            <person name="Nagasaki H."/>
            <person name="Nagata Y."/>
            <person name="Naito S."/>
            <person name="Nakashima M."/>
            <person name="Nakama Y."/>
            <person name="Nakamichi Y."/>
            <person name="Nakamura M."/>
            <person name="Meguro A."/>
            <person name="Negishi M."/>
            <person name="Ohta I."/>
            <person name="Ohta T."/>
            <person name="Okamoto M."/>
            <person name="Ono N."/>
            <person name="Saji S."/>
            <person name="Sakaguchi M."/>
            <person name="Sakai K."/>
            <person name="Shibata M."/>
            <person name="Shimokawa T."/>
            <person name="Song J."/>
            <person name="Takazaki Y."/>
            <person name="Terasawa K."/>
            <person name="Tsugane M."/>
            <person name="Tsuji K."/>
            <person name="Ueda S."/>
            <person name="Waki K."/>
            <person name="Yamagata H."/>
            <person name="Yamamoto M."/>
            <person name="Yamamoto S."/>
            <person name="Yamane H."/>
            <person name="Yoshiki S."/>
            <person name="Yoshihara R."/>
            <person name="Yukawa K."/>
            <person name="Zhong H."/>
            <person name="Yano M."/>
            <person name="Yuan Q."/>
            <person name="Ouyang S."/>
            <person name="Liu J."/>
            <person name="Jones K.M."/>
            <person name="Gansberger K."/>
            <person name="Moffat K."/>
            <person name="Hill J."/>
            <person name="Bera J."/>
            <person name="Fadrosh D."/>
            <person name="Jin S."/>
            <person name="Johri S."/>
            <person name="Kim M."/>
            <person name="Overton L."/>
            <person name="Reardon M."/>
            <person name="Tsitrin T."/>
            <person name="Vuong H."/>
            <person name="Weaver B."/>
            <person name="Ciecko A."/>
            <person name="Tallon L."/>
            <person name="Jackson J."/>
            <person name="Pai G."/>
            <person name="Aken S.V."/>
            <person name="Utterback T."/>
            <person name="Reidmuller S."/>
            <person name="Feldblyum T."/>
            <person name="Hsiao J."/>
            <person name="Zismann V."/>
            <person name="Iobst S."/>
            <person name="de Vazeille A.R."/>
            <person name="Buell C.R."/>
            <person name="Ying K."/>
            <person name="Li Y."/>
            <person name="Lu T."/>
            <person name="Huang Y."/>
            <person name="Zhao Q."/>
            <person name="Feng Q."/>
            <person name="Zhang L."/>
            <person name="Zhu J."/>
            <person name="Weng Q."/>
            <person name="Mu J."/>
            <person name="Lu Y."/>
            <person name="Fan D."/>
            <person name="Liu Y."/>
            <person name="Guan J."/>
            <person name="Zhang Y."/>
            <person name="Yu S."/>
            <person name="Liu X."/>
            <person name="Zhang Y."/>
            <person name="Hong G."/>
            <person name="Han B."/>
            <person name="Choisne N."/>
            <person name="Demange N."/>
            <person name="Orjeda G."/>
            <person name="Samain S."/>
            <person name="Cattolico L."/>
            <person name="Pelletier E."/>
            <person name="Couloux A."/>
            <person name="Segurens B."/>
            <person name="Wincker P."/>
            <person name="D'Hont A."/>
            <person name="Scarpelli C."/>
            <person name="Weissenbach J."/>
            <person name="Salanoubat M."/>
            <person name="Quetier F."/>
            <person name="Yu Y."/>
            <person name="Kim H.R."/>
            <person name="Rambo T."/>
            <person name="Currie J."/>
            <person name="Collura K."/>
            <person name="Luo M."/>
            <person name="Yang T."/>
            <person name="Ammiraju J.S.S."/>
            <person name="Engler F."/>
            <person name="Soderlund C."/>
            <person name="Wing R.A."/>
            <person name="Palmer L.E."/>
            <person name="de la Bastide M."/>
            <person name="Spiegel L."/>
            <person name="Nascimento L."/>
            <person name="Zutavern T."/>
            <person name="O'Shaughnessy A."/>
            <person name="Dike S."/>
            <person name="Dedhia N."/>
            <person name="Preston R."/>
            <person name="Balija V."/>
            <person name="McCombie W.R."/>
            <person name="Chow T."/>
            <person name="Chen H."/>
            <person name="Chung M."/>
            <person name="Chen C."/>
            <person name="Shaw J."/>
            <person name="Wu H."/>
            <person name="Hsiao K."/>
            <person name="Chao Y."/>
            <person name="Chu M."/>
            <person name="Cheng C."/>
            <person name="Hour A."/>
            <person name="Lee P."/>
            <person name="Lin S."/>
            <person name="Lin Y."/>
            <person name="Liou J."/>
            <person name="Liu S."/>
            <person name="Hsing Y."/>
            <person name="Raghuvanshi S."/>
            <person name="Mohanty A."/>
            <person name="Bharti A.K."/>
            <person name="Gaur A."/>
            <person name="Gupta V."/>
            <person name="Kumar D."/>
            <person name="Ravi V."/>
            <person name="Vij S."/>
            <person name="Kapur A."/>
            <person name="Khurana P."/>
            <person name="Khurana P."/>
            <person name="Khurana J.P."/>
            <person name="Tyagi A.K."/>
            <person name="Gaikwad K."/>
            <person name="Singh A."/>
            <person name="Dalal V."/>
            <person name="Srivastava S."/>
            <person name="Dixit A."/>
            <person name="Pal A.K."/>
            <person name="Ghazi I.A."/>
            <person name="Yadav M."/>
            <person name="Pandit A."/>
            <person name="Bhargava A."/>
            <person name="Sureshbabu K."/>
            <person name="Batra K."/>
            <person name="Sharma T.R."/>
            <person name="Mohapatra T."/>
            <person name="Singh N.K."/>
            <person name="Messing J."/>
            <person name="Nelson A.B."/>
            <person name="Fuks G."/>
            <person name="Kavchok S."/>
            <person name="Keizer G."/>
            <person name="Linton E."/>
            <person name="Llaca V."/>
            <person name="Song R."/>
            <person name="Tanyolac B."/>
            <person name="Young S."/>
            <person name="Ho-Il K."/>
            <person name="Hahn J.H."/>
            <person name="Sangsakoo G."/>
            <person name="Vanavichit A."/>
            <person name="de Mattos Luiz.A.T."/>
            <person name="Zimmer P.D."/>
            <person name="Malone G."/>
            <person name="Dellagostin O."/>
            <person name="de Oliveira A.C."/>
            <person name="Bevan M."/>
            <person name="Bancroft I."/>
            <person name="Minx P."/>
            <person name="Cordum H."/>
            <person name="Wilson R."/>
            <person name="Cheng Z."/>
            <person name="Jin W."/>
            <person name="Jiang J."/>
            <person name="Leong S.A."/>
            <person name="Iwama H."/>
            <person name="Gojobori T."/>
            <person name="Itoh T."/>
            <person name="Niimura Y."/>
            <person name="Fujii Y."/>
            <person name="Habara T."/>
            <person name="Sakai H."/>
            <person name="Sato Y."/>
            <person name="Wilson G."/>
            <person name="Kumar K."/>
            <person name="McCouch S."/>
            <person name="Juretic N."/>
            <person name="Hoen D."/>
            <person name="Wright S."/>
            <person name="Bruskiewich R."/>
            <person name="Bureau T."/>
            <person name="Miyao A."/>
            <person name="Hirochika H."/>
            <person name="Nishikawa T."/>
            <person name="Kadowaki K."/>
            <person name="Sugiura M."/>
            <person name="Burr B."/>
            <person name="Sasaki T."/>
        </authorList>
    </citation>
    <scope>NUCLEOTIDE SEQUENCE [LARGE SCALE GENOMIC DNA]</scope>
    <source>
        <strain evidence="3">cv. Nipponbare</strain>
    </source>
</reference>
<reference evidence="2 3" key="3">
    <citation type="journal article" date="2013" name="Rice">
        <title>Improvement of the Oryza sativa Nipponbare reference genome using next generation sequence and optical map data.</title>
        <authorList>
            <person name="Kawahara Y."/>
            <person name="de la Bastide M."/>
            <person name="Hamilton J.P."/>
            <person name="Kanamori H."/>
            <person name="McCombie W.R."/>
            <person name="Ouyang S."/>
            <person name="Schwartz D.C."/>
            <person name="Tanaka T."/>
            <person name="Wu J."/>
            <person name="Zhou S."/>
            <person name="Childs K.L."/>
            <person name="Davidson R.M."/>
            <person name="Lin H."/>
            <person name="Quesada-Ocampo L."/>
            <person name="Vaillancourt B."/>
            <person name="Sakai H."/>
            <person name="Lee S.S."/>
            <person name="Kim J."/>
            <person name="Numa H."/>
            <person name="Itoh T."/>
            <person name="Buell C.R."/>
            <person name="Matsumoto T."/>
        </authorList>
    </citation>
    <scope>NUCLEOTIDE SEQUENCE [LARGE SCALE GENOMIC DNA]</scope>
    <source>
        <strain evidence="3">cv. Nipponbare</strain>
    </source>
</reference>
<dbReference type="InParanoid" id="A0A0P0VGT1"/>
<gene>
    <name evidence="2" type="ordered locus">Os02g0227800</name>
    <name evidence="2" type="ORF">OSNPB_020227800</name>
</gene>
<feature type="region of interest" description="Disordered" evidence="1">
    <location>
        <begin position="142"/>
        <end position="169"/>
    </location>
</feature>